<keyword evidence="2" id="KW-1185">Reference proteome</keyword>
<protein>
    <submittedName>
        <fullName evidence="1">DUF4265 domain-containing protein</fullName>
    </submittedName>
</protein>
<sequence length="152" mass="17622">MKAAIDSNNNYKVHFVYSNDEGNIETESMWAEKVGDYYKILNTAFFAPNIAYGDIVKVEDDDGVLYFDELIEESGHSTIQMIIFDKDHQSMIEDEIVKFGCGWEGSHIKNYISIDVPSEVSYARFREYLMKGRMESRWDFKEACLSQIHESS</sequence>
<dbReference type="InterPro" id="IPR025361">
    <property type="entry name" value="DUF4265"/>
</dbReference>
<gene>
    <name evidence="1" type="ORF">J7I42_21035</name>
</gene>
<accession>A0ABS3YXY3</accession>
<comment type="caution">
    <text evidence="1">The sequence shown here is derived from an EMBL/GenBank/DDBJ whole genome shotgun (WGS) entry which is preliminary data.</text>
</comment>
<evidence type="ECO:0000313" key="2">
    <source>
        <dbReference type="Proteomes" id="UP000677244"/>
    </source>
</evidence>
<reference evidence="1 2" key="1">
    <citation type="submission" date="2021-03" db="EMBL/GenBank/DDBJ databases">
        <title>Assistant Professor.</title>
        <authorList>
            <person name="Huq M.A."/>
        </authorList>
    </citation>
    <scope>NUCLEOTIDE SEQUENCE [LARGE SCALE GENOMIC DNA]</scope>
    <source>
        <strain evidence="1 2">MAH-29</strain>
    </source>
</reference>
<dbReference type="Pfam" id="PF14085">
    <property type="entry name" value="DUF4265"/>
    <property type="match status" value="1"/>
</dbReference>
<proteinExistence type="predicted"/>
<evidence type="ECO:0000313" key="1">
    <source>
        <dbReference type="EMBL" id="MBO9202787.1"/>
    </source>
</evidence>
<name>A0ABS3YXY3_9BACT</name>
<dbReference type="Proteomes" id="UP000677244">
    <property type="component" value="Unassembled WGS sequence"/>
</dbReference>
<organism evidence="1 2">
    <name type="scientific">Niastella soli</name>
    <dbReference type="NCBI Taxonomy" id="2821487"/>
    <lineage>
        <taxon>Bacteria</taxon>
        <taxon>Pseudomonadati</taxon>
        <taxon>Bacteroidota</taxon>
        <taxon>Chitinophagia</taxon>
        <taxon>Chitinophagales</taxon>
        <taxon>Chitinophagaceae</taxon>
        <taxon>Niastella</taxon>
    </lineage>
</organism>
<dbReference type="EMBL" id="JAGHKO010000005">
    <property type="protein sequence ID" value="MBO9202787.1"/>
    <property type="molecule type" value="Genomic_DNA"/>
</dbReference>
<dbReference type="RefSeq" id="WP_209140840.1">
    <property type="nucleotide sequence ID" value="NZ_JAGHKO010000005.1"/>
</dbReference>